<dbReference type="GO" id="GO:0004817">
    <property type="term" value="F:cysteine-tRNA ligase activity"/>
    <property type="evidence" value="ECO:0007669"/>
    <property type="project" value="UniProtKB-EC"/>
</dbReference>
<dbReference type="SUPFAM" id="SSF53686">
    <property type="entry name" value="Tryptophan synthase beta subunit-like PLP-dependent enzymes"/>
    <property type="match status" value="1"/>
</dbReference>
<protein>
    <submittedName>
        <fullName evidence="9">Cysteine synthase</fullName>
        <ecNumber evidence="9">6.1.1.16</ecNumber>
    </submittedName>
</protein>
<dbReference type="InterPro" id="IPR014729">
    <property type="entry name" value="Rossmann-like_a/b/a_fold"/>
</dbReference>
<dbReference type="SUPFAM" id="SSF52374">
    <property type="entry name" value="Nucleotidylyl transferase"/>
    <property type="match status" value="1"/>
</dbReference>
<dbReference type="PANTHER" id="PTHR10314">
    <property type="entry name" value="CYSTATHIONINE BETA-SYNTHASE"/>
    <property type="match status" value="1"/>
</dbReference>
<dbReference type="InterPro" id="IPR001926">
    <property type="entry name" value="TrpB-like_PALP"/>
</dbReference>
<dbReference type="GO" id="GO:0005524">
    <property type="term" value="F:ATP binding"/>
    <property type="evidence" value="ECO:0007669"/>
    <property type="project" value="UniProtKB-KW"/>
</dbReference>
<dbReference type="Gene3D" id="3.40.50.620">
    <property type="entry name" value="HUPs"/>
    <property type="match status" value="1"/>
</dbReference>
<dbReference type="Proteomes" id="UP000288086">
    <property type="component" value="Unassembled WGS sequence"/>
</dbReference>
<evidence type="ECO:0000259" key="8">
    <source>
        <dbReference type="Pfam" id="PF01406"/>
    </source>
</evidence>
<keyword evidence="3 9" id="KW-0436">Ligase</keyword>
<dbReference type="GO" id="GO:0044272">
    <property type="term" value="P:sulfur compound biosynthetic process"/>
    <property type="evidence" value="ECO:0007669"/>
    <property type="project" value="UniProtKB-ARBA"/>
</dbReference>
<dbReference type="GO" id="GO:0009069">
    <property type="term" value="P:serine family amino acid metabolic process"/>
    <property type="evidence" value="ECO:0007669"/>
    <property type="project" value="UniProtKB-ARBA"/>
</dbReference>
<evidence type="ECO:0000259" key="7">
    <source>
        <dbReference type="Pfam" id="PF00291"/>
    </source>
</evidence>
<accession>A0A444J348</accession>
<evidence type="ECO:0000256" key="6">
    <source>
        <dbReference type="ARBA" id="ARBA00022898"/>
    </source>
</evidence>
<dbReference type="Pfam" id="PF00291">
    <property type="entry name" value="PALP"/>
    <property type="match status" value="1"/>
</dbReference>
<evidence type="ECO:0000256" key="5">
    <source>
        <dbReference type="ARBA" id="ARBA00022840"/>
    </source>
</evidence>
<keyword evidence="10" id="KW-1185">Reference proteome</keyword>
<dbReference type="InterPro" id="IPR036052">
    <property type="entry name" value="TrpB-like_PALP_sf"/>
</dbReference>
<evidence type="ECO:0000313" key="9">
    <source>
        <dbReference type="EMBL" id="RWX47618.1"/>
    </source>
</evidence>
<reference evidence="9 10" key="1">
    <citation type="submission" date="2017-01" db="EMBL/GenBank/DDBJ databases">
        <title>The cable genome- insights into the physiology and evolution of filamentous bacteria capable of sulfide oxidation via long distance electron transfer.</title>
        <authorList>
            <person name="Schreiber L."/>
            <person name="Bjerg J.T."/>
            <person name="Boggild A."/>
            <person name="Van De Vossenberg J."/>
            <person name="Meysman F."/>
            <person name="Nielsen L.P."/>
            <person name="Schramm A."/>
            <person name="Kjeldsen K.U."/>
        </authorList>
    </citation>
    <scope>NUCLEOTIDE SEQUENCE [LARGE SCALE GENOMIC DNA]</scope>
    <source>
        <strain evidence="9">A1</strain>
    </source>
</reference>
<feature type="domain" description="Tryptophan synthase beta chain-like PALP" evidence="7">
    <location>
        <begin position="14"/>
        <end position="251"/>
    </location>
</feature>
<evidence type="ECO:0000256" key="1">
    <source>
        <dbReference type="ARBA" id="ARBA00001933"/>
    </source>
</evidence>
<keyword evidence="6" id="KW-0663">Pyridoxal phosphate</keyword>
<dbReference type="Gene3D" id="3.40.50.1100">
    <property type="match status" value="2"/>
</dbReference>
<organism evidence="9 10">
    <name type="scientific">Candidatus Electrothrix communis</name>
    <dbReference type="NCBI Taxonomy" id="1859133"/>
    <lineage>
        <taxon>Bacteria</taxon>
        <taxon>Pseudomonadati</taxon>
        <taxon>Thermodesulfobacteriota</taxon>
        <taxon>Desulfobulbia</taxon>
        <taxon>Desulfobulbales</taxon>
        <taxon>Desulfobulbaceae</taxon>
        <taxon>Candidatus Electrothrix</taxon>
    </lineage>
</organism>
<dbReference type="EMBL" id="MTKP01000211">
    <property type="protein sequence ID" value="RWX47618.1"/>
    <property type="molecule type" value="Genomic_DNA"/>
</dbReference>
<evidence type="ECO:0000256" key="4">
    <source>
        <dbReference type="ARBA" id="ARBA00022741"/>
    </source>
</evidence>
<comment type="caution">
    <text evidence="9">The sequence shown here is derived from an EMBL/GenBank/DDBJ whole genome shotgun (WGS) entry which is preliminary data.</text>
</comment>
<sequence>MHESWRFGQRQTSLNLIEAGEKSGELTPDKIVLEATSGNTGIGLAMVCAAKGYRCQLIMPESASVERRQIMRAYGAEIILTPAVRSTDGAIEKAYAIAREYPDRYFLTDQFNNPANWQAHYQSTGPEIWEQTKGRVTDIITTLGTSGTAMGLSVWFREHHPAVRVIAVEPYYGHKIQGLKNMKESYKPEIFDKALPHDIVNVRDEDAFRTARLLARQEGIFVGMSSGAAMVAAMEQAKKQKDSYVVAIFPDGGERYLSTPLFIRKEKLETKERQLCLYNTITRKKEAFKPLHPGKVSFYACGPTAFESPNLSHCRRLVVADLMIRYLQFKGFEVASFMNFTDLDDNTIIGADKAGEPLAEFTDRHISLFREAINFLGINDFSGYPRASEYVGDMIEIAHELIHKAMPMKNTALSILTFQSSANTGSFPGLI</sequence>
<dbReference type="GO" id="GO:0006534">
    <property type="term" value="P:cysteine metabolic process"/>
    <property type="evidence" value="ECO:0007669"/>
    <property type="project" value="UniProtKB-ARBA"/>
</dbReference>
<proteinExistence type="inferred from homology"/>
<dbReference type="EC" id="6.1.1.16" evidence="9"/>
<dbReference type="InterPro" id="IPR032678">
    <property type="entry name" value="tRNA-synt_1_cat_dom"/>
</dbReference>
<evidence type="ECO:0000256" key="3">
    <source>
        <dbReference type="ARBA" id="ARBA00022598"/>
    </source>
</evidence>
<keyword evidence="5" id="KW-0067">ATP-binding</keyword>
<dbReference type="Pfam" id="PF01406">
    <property type="entry name" value="tRNA-synt_1e"/>
    <property type="match status" value="1"/>
</dbReference>
<keyword evidence="4" id="KW-0547">Nucleotide-binding</keyword>
<evidence type="ECO:0000313" key="10">
    <source>
        <dbReference type="Proteomes" id="UP000288086"/>
    </source>
</evidence>
<dbReference type="InterPro" id="IPR050214">
    <property type="entry name" value="Cys_Synth/Cystath_Beta-Synth"/>
</dbReference>
<name>A0A444J348_9BACT</name>
<gene>
    <name evidence="9" type="ORF">VT98_12112</name>
</gene>
<dbReference type="CDD" id="cd01561">
    <property type="entry name" value="CBS_like"/>
    <property type="match status" value="1"/>
</dbReference>
<dbReference type="AlphaFoldDB" id="A0A444J348"/>
<dbReference type="FunFam" id="3.40.50.1100:FF:000003">
    <property type="entry name" value="Cystathionine beta-synthase"/>
    <property type="match status" value="1"/>
</dbReference>
<comment type="cofactor">
    <cofactor evidence="1">
        <name>pyridoxal 5'-phosphate</name>
        <dbReference type="ChEBI" id="CHEBI:597326"/>
    </cofactor>
</comment>
<feature type="domain" description="tRNA synthetases class I catalytic" evidence="8">
    <location>
        <begin position="288"/>
        <end position="407"/>
    </location>
</feature>
<evidence type="ECO:0000256" key="2">
    <source>
        <dbReference type="ARBA" id="ARBA00007103"/>
    </source>
</evidence>
<comment type="similarity">
    <text evidence="2">Belongs to the cysteine synthase/cystathionine beta-synthase family.</text>
</comment>